<name>A0A8U0IHM3_9EURY</name>
<gene>
    <name evidence="11" type="ORF">M0R88_14890</name>
</gene>
<evidence type="ECO:0000256" key="7">
    <source>
        <dbReference type="ARBA" id="ARBA00023012"/>
    </source>
</evidence>
<dbReference type="InterPro" id="IPR036890">
    <property type="entry name" value="HATPase_C_sf"/>
</dbReference>
<dbReference type="PROSITE" id="PS50109">
    <property type="entry name" value="HIS_KIN"/>
    <property type="match status" value="1"/>
</dbReference>
<dbReference type="SMART" id="SM00387">
    <property type="entry name" value="HATPase_c"/>
    <property type="match status" value="1"/>
</dbReference>
<comment type="catalytic activity">
    <reaction evidence="1">
        <text>ATP + protein L-histidine = ADP + protein N-phospho-L-histidine.</text>
        <dbReference type="EC" id="2.7.13.3"/>
    </reaction>
</comment>
<dbReference type="InterPro" id="IPR003594">
    <property type="entry name" value="HATPase_dom"/>
</dbReference>
<evidence type="ECO:0000256" key="8">
    <source>
        <dbReference type="SAM" id="MobiDB-lite"/>
    </source>
</evidence>
<sequence length="430" mass="46507">MSSNSDARRLLPGEQIPPLLVGLGGLFFVLFLAGQYVFYRGQFGLSKGLLISFSLYVLFIAALIGGGYWLGRSDLSPKRYPRIGGWVLGSLSFFLVINLAIMASWTGGTTPFRFSWGLWAANVGASGGLLVGCVEARAIQRELEAQRASIRAEQAESQRQWFDYLNGLLRHEVLNTTNVIVGYASLLLEDDDLDESTRTALERIHRQGRDMTKVIRDVQILIELTHDDADLRPVDLCDVLADELRAIGENYDAVEIETAIPESLLVTADDLLPRVFGNLLRNAVEHHDGDRPLIRVTAERTGETVAVRVADDGPGIPADEHAALFERSENSGATHGLGLYIVQTLTERYDGSVELTETGPEGSVFTVTLPAADRGEAVEEANETVGDSGETVGESNEPVEESSETGDDPGESGGESDELAGEPGETTAEG</sequence>
<keyword evidence="9" id="KW-0812">Transmembrane</keyword>
<evidence type="ECO:0000256" key="5">
    <source>
        <dbReference type="ARBA" id="ARBA00022777"/>
    </source>
</evidence>
<evidence type="ECO:0000256" key="9">
    <source>
        <dbReference type="SAM" id="Phobius"/>
    </source>
</evidence>
<dbReference type="EC" id="2.7.13.3" evidence="2"/>
<protein>
    <recommendedName>
        <fullName evidence="2">histidine kinase</fullName>
        <ecNumber evidence="2">2.7.13.3</ecNumber>
    </recommendedName>
</protein>
<dbReference type="Gene3D" id="1.10.287.130">
    <property type="match status" value="1"/>
</dbReference>
<dbReference type="PANTHER" id="PTHR42878:SF7">
    <property type="entry name" value="SENSOR HISTIDINE KINASE GLRK"/>
    <property type="match status" value="1"/>
</dbReference>
<keyword evidence="12" id="KW-1185">Reference proteome</keyword>
<keyword evidence="9" id="KW-1133">Transmembrane helix</keyword>
<dbReference type="InterPro" id="IPR004358">
    <property type="entry name" value="Sig_transdc_His_kin-like_C"/>
</dbReference>
<dbReference type="GO" id="GO:0000156">
    <property type="term" value="F:phosphorelay response regulator activity"/>
    <property type="evidence" value="ECO:0007669"/>
    <property type="project" value="TreeGrafter"/>
</dbReference>
<dbReference type="SUPFAM" id="SSF47384">
    <property type="entry name" value="Homodimeric domain of signal transducing histidine kinase"/>
    <property type="match status" value="1"/>
</dbReference>
<dbReference type="Pfam" id="PF02518">
    <property type="entry name" value="HATPase_c"/>
    <property type="match status" value="1"/>
</dbReference>
<keyword evidence="9" id="KW-0472">Membrane</keyword>
<keyword evidence="3" id="KW-0808">Transferase</keyword>
<keyword evidence="4" id="KW-0547">Nucleotide-binding</keyword>
<dbReference type="CDD" id="cd00075">
    <property type="entry name" value="HATPase"/>
    <property type="match status" value="1"/>
</dbReference>
<feature type="transmembrane region" description="Helical" evidence="9">
    <location>
        <begin position="50"/>
        <end position="71"/>
    </location>
</feature>
<evidence type="ECO:0000313" key="11">
    <source>
        <dbReference type="EMBL" id="UPV99793.1"/>
    </source>
</evidence>
<feature type="transmembrane region" description="Helical" evidence="9">
    <location>
        <begin position="83"/>
        <end position="104"/>
    </location>
</feature>
<dbReference type="KEGG" id="haxz:M0R88_14890"/>
<feature type="domain" description="Histidine kinase" evidence="10">
    <location>
        <begin position="168"/>
        <end position="373"/>
    </location>
</feature>
<dbReference type="InterPro" id="IPR005467">
    <property type="entry name" value="His_kinase_dom"/>
</dbReference>
<reference evidence="11" key="1">
    <citation type="submission" date="2022-04" db="EMBL/GenBank/DDBJ databases">
        <title>Diverse halophilic archaea isolated from saline environments.</title>
        <authorList>
            <person name="Cui H.-L."/>
        </authorList>
    </citation>
    <scope>NUCLEOTIDE SEQUENCE</scope>
    <source>
        <strain evidence="11">XZYJT40</strain>
    </source>
</reference>
<organism evidence="11 12">
    <name type="scientific">Halorussus gelatinilyticus</name>
    <dbReference type="NCBI Taxonomy" id="2937524"/>
    <lineage>
        <taxon>Archaea</taxon>
        <taxon>Methanobacteriati</taxon>
        <taxon>Methanobacteriota</taxon>
        <taxon>Stenosarchaea group</taxon>
        <taxon>Halobacteria</taxon>
        <taxon>Halobacteriales</taxon>
        <taxon>Haladaptataceae</taxon>
        <taxon>Halorussus</taxon>
    </lineage>
</organism>
<feature type="compositionally biased region" description="Acidic residues" evidence="8">
    <location>
        <begin position="397"/>
        <end position="420"/>
    </location>
</feature>
<dbReference type="InterPro" id="IPR050351">
    <property type="entry name" value="BphY/WalK/GraS-like"/>
</dbReference>
<proteinExistence type="predicted"/>
<dbReference type="GO" id="GO:0007234">
    <property type="term" value="P:osmosensory signaling via phosphorelay pathway"/>
    <property type="evidence" value="ECO:0007669"/>
    <property type="project" value="TreeGrafter"/>
</dbReference>
<feature type="region of interest" description="Disordered" evidence="8">
    <location>
        <begin position="371"/>
        <end position="430"/>
    </location>
</feature>
<dbReference type="SUPFAM" id="SSF55874">
    <property type="entry name" value="ATPase domain of HSP90 chaperone/DNA topoisomerase II/histidine kinase"/>
    <property type="match status" value="1"/>
</dbReference>
<dbReference type="PRINTS" id="PR00344">
    <property type="entry name" value="BCTRLSENSOR"/>
</dbReference>
<evidence type="ECO:0000256" key="4">
    <source>
        <dbReference type="ARBA" id="ARBA00022741"/>
    </source>
</evidence>
<keyword evidence="6 11" id="KW-0067">ATP-binding</keyword>
<feature type="transmembrane region" description="Helical" evidence="9">
    <location>
        <begin position="20"/>
        <end position="38"/>
    </location>
</feature>
<evidence type="ECO:0000256" key="6">
    <source>
        <dbReference type="ARBA" id="ARBA00022840"/>
    </source>
</evidence>
<dbReference type="InterPro" id="IPR036097">
    <property type="entry name" value="HisK_dim/P_sf"/>
</dbReference>
<dbReference type="GO" id="GO:0030295">
    <property type="term" value="F:protein kinase activator activity"/>
    <property type="evidence" value="ECO:0007669"/>
    <property type="project" value="TreeGrafter"/>
</dbReference>
<evidence type="ECO:0000256" key="1">
    <source>
        <dbReference type="ARBA" id="ARBA00000085"/>
    </source>
</evidence>
<dbReference type="PANTHER" id="PTHR42878">
    <property type="entry name" value="TWO-COMPONENT HISTIDINE KINASE"/>
    <property type="match status" value="1"/>
</dbReference>
<dbReference type="Gene3D" id="3.30.565.10">
    <property type="entry name" value="Histidine kinase-like ATPase, C-terminal domain"/>
    <property type="match status" value="1"/>
</dbReference>
<dbReference type="GeneID" id="72191167"/>
<dbReference type="GO" id="GO:0005524">
    <property type="term" value="F:ATP binding"/>
    <property type="evidence" value="ECO:0007669"/>
    <property type="project" value="UniProtKB-KW"/>
</dbReference>
<evidence type="ECO:0000256" key="3">
    <source>
        <dbReference type="ARBA" id="ARBA00022679"/>
    </source>
</evidence>
<keyword evidence="5" id="KW-0418">Kinase</keyword>
<evidence type="ECO:0000313" key="12">
    <source>
        <dbReference type="Proteomes" id="UP000830434"/>
    </source>
</evidence>
<dbReference type="GO" id="GO:0000155">
    <property type="term" value="F:phosphorelay sensor kinase activity"/>
    <property type="evidence" value="ECO:0007669"/>
    <property type="project" value="InterPro"/>
</dbReference>
<dbReference type="AlphaFoldDB" id="A0A8U0IHM3"/>
<dbReference type="RefSeq" id="WP_248654284.1">
    <property type="nucleotide sequence ID" value="NZ_CP096658.1"/>
</dbReference>
<evidence type="ECO:0000259" key="10">
    <source>
        <dbReference type="PROSITE" id="PS50109"/>
    </source>
</evidence>
<dbReference type="EMBL" id="CP096658">
    <property type="protein sequence ID" value="UPV99793.1"/>
    <property type="molecule type" value="Genomic_DNA"/>
</dbReference>
<keyword evidence="7" id="KW-0902">Two-component regulatory system</keyword>
<evidence type="ECO:0000256" key="2">
    <source>
        <dbReference type="ARBA" id="ARBA00012438"/>
    </source>
</evidence>
<accession>A0A8U0IHM3</accession>
<dbReference type="Proteomes" id="UP000830434">
    <property type="component" value="Chromosome"/>
</dbReference>